<name>A0ABR0VAQ9_REHGL</name>
<evidence type="ECO:0000313" key="3">
    <source>
        <dbReference type="Proteomes" id="UP001318860"/>
    </source>
</evidence>
<organism evidence="2 3">
    <name type="scientific">Rehmannia glutinosa</name>
    <name type="common">Chinese foxglove</name>
    <dbReference type="NCBI Taxonomy" id="99300"/>
    <lineage>
        <taxon>Eukaryota</taxon>
        <taxon>Viridiplantae</taxon>
        <taxon>Streptophyta</taxon>
        <taxon>Embryophyta</taxon>
        <taxon>Tracheophyta</taxon>
        <taxon>Spermatophyta</taxon>
        <taxon>Magnoliopsida</taxon>
        <taxon>eudicotyledons</taxon>
        <taxon>Gunneridae</taxon>
        <taxon>Pentapetalae</taxon>
        <taxon>asterids</taxon>
        <taxon>lamiids</taxon>
        <taxon>Lamiales</taxon>
        <taxon>Orobanchaceae</taxon>
        <taxon>Rehmannieae</taxon>
        <taxon>Rehmannia</taxon>
    </lineage>
</organism>
<reference evidence="2 3" key="1">
    <citation type="journal article" date="2021" name="Comput. Struct. Biotechnol. J.">
        <title>De novo genome assembly of the potent medicinal plant Rehmannia glutinosa using nanopore technology.</title>
        <authorList>
            <person name="Ma L."/>
            <person name="Dong C."/>
            <person name="Song C."/>
            <person name="Wang X."/>
            <person name="Zheng X."/>
            <person name="Niu Y."/>
            <person name="Chen S."/>
            <person name="Feng W."/>
        </authorList>
    </citation>
    <scope>NUCLEOTIDE SEQUENCE [LARGE SCALE GENOMIC DNA]</scope>
    <source>
        <strain evidence="2">DH-2019</strain>
    </source>
</reference>
<keyword evidence="3" id="KW-1185">Reference proteome</keyword>
<dbReference type="PANTHER" id="PTHR42938:SF11">
    <property type="entry name" value="ERYTHRONATE-4-PHOSPHATE DEHYDROGENASE FAMILY PROTEIN"/>
    <property type="match status" value="1"/>
</dbReference>
<evidence type="ECO:0008006" key="4">
    <source>
        <dbReference type="Google" id="ProtNLM"/>
    </source>
</evidence>
<sequence>MENSYEYHSNGNLADPGLQLIRHPSYQLSGRFSLQWFDIRVFYVRISNFMVDNSTPEYLTLNHIPITPETLLEVNGVRCSIDSEGISCTLRRDRVDKKSEEATFVSTDSIRFTGNVKFEVFDKEDVVISGILEMSNNTNGFVGESNSTPRRWSMNCESIMNAGSGFLKGKQIMGSENSLPTIEVYVAGCFSGTPIILTKTLQLNHRKKHRKGVLDSIPEYDGSESREDVASGHDLQVAEYRNYKPENEEDYDNMYWRQTEYIEGEDGELSWFNAGVRVGVGIGLGICLGIGIGAGLLVRTYQTTSRAFKRRLG</sequence>
<keyword evidence="1" id="KW-0812">Transmembrane</keyword>
<evidence type="ECO:0000256" key="1">
    <source>
        <dbReference type="SAM" id="Phobius"/>
    </source>
</evidence>
<evidence type="ECO:0000313" key="2">
    <source>
        <dbReference type="EMBL" id="KAK6131201.1"/>
    </source>
</evidence>
<feature type="transmembrane region" description="Helical" evidence="1">
    <location>
        <begin position="278"/>
        <end position="301"/>
    </location>
</feature>
<proteinExistence type="predicted"/>
<dbReference type="PANTHER" id="PTHR42938">
    <property type="entry name" value="FORMATE DEHYDROGENASE 1"/>
    <property type="match status" value="1"/>
</dbReference>
<accession>A0ABR0VAQ9</accession>
<keyword evidence="1" id="KW-1133">Transmembrane helix</keyword>
<keyword evidence="1" id="KW-0472">Membrane</keyword>
<dbReference type="EMBL" id="JABTTQ020001411">
    <property type="protein sequence ID" value="KAK6131201.1"/>
    <property type="molecule type" value="Genomic_DNA"/>
</dbReference>
<gene>
    <name evidence="2" type="ORF">DH2020_035056</name>
</gene>
<dbReference type="Proteomes" id="UP001318860">
    <property type="component" value="Unassembled WGS sequence"/>
</dbReference>
<protein>
    <recommendedName>
        <fullName evidence="4">Erythronate-4-phosphate dehydrogenase family protein</fullName>
    </recommendedName>
</protein>
<comment type="caution">
    <text evidence="2">The sequence shown here is derived from an EMBL/GenBank/DDBJ whole genome shotgun (WGS) entry which is preliminary data.</text>
</comment>